<dbReference type="InterPro" id="IPR036388">
    <property type="entry name" value="WH-like_DNA-bd_sf"/>
</dbReference>
<reference evidence="1" key="1">
    <citation type="journal article" date="2015" name="Nature">
        <title>Complex archaea that bridge the gap between prokaryotes and eukaryotes.</title>
        <authorList>
            <person name="Spang A."/>
            <person name="Saw J.H."/>
            <person name="Jorgensen S.L."/>
            <person name="Zaremba-Niedzwiedzka K."/>
            <person name="Martijn J."/>
            <person name="Lind A.E."/>
            <person name="van Eijk R."/>
            <person name="Schleper C."/>
            <person name="Guy L."/>
            <person name="Ettema T.J."/>
        </authorList>
    </citation>
    <scope>NUCLEOTIDE SEQUENCE</scope>
</reference>
<comment type="caution">
    <text evidence="1">The sequence shown here is derived from an EMBL/GenBank/DDBJ whole genome shotgun (WGS) entry which is preliminary data.</text>
</comment>
<sequence>MSNLFVKKVEKITQTDQSSRKYPKNIVSDPKTVKKIMRVLGDADSSKVINYLLSNTNTIQNIAKKTHIPSTSGYRKIEELIDLGMIVQNGYNISRVTGRKIKKYYSPFKSISIVIES</sequence>
<accession>A0A0F9DJC0</accession>
<dbReference type="EMBL" id="LAZR01039109">
    <property type="protein sequence ID" value="KKL17816.1"/>
    <property type="molecule type" value="Genomic_DNA"/>
</dbReference>
<dbReference type="Gene3D" id="1.10.10.10">
    <property type="entry name" value="Winged helix-like DNA-binding domain superfamily/Winged helix DNA-binding domain"/>
    <property type="match status" value="1"/>
</dbReference>
<gene>
    <name evidence="1" type="ORF">LCGC14_2481720</name>
</gene>
<protein>
    <recommendedName>
        <fullName evidence="2">HTH arsR-type domain-containing protein</fullName>
    </recommendedName>
</protein>
<name>A0A0F9DJC0_9ZZZZ</name>
<evidence type="ECO:0008006" key="2">
    <source>
        <dbReference type="Google" id="ProtNLM"/>
    </source>
</evidence>
<proteinExistence type="predicted"/>
<dbReference type="AlphaFoldDB" id="A0A0F9DJC0"/>
<organism evidence="1">
    <name type="scientific">marine sediment metagenome</name>
    <dbReference type="NCBI Taxonomy" id="412755"/>
    <lineage>
        <taxon>unclassified sequences</taxon>
        <taxon>metagenomes</taxon>
        <taxon>ecological metagenomes</taxon>
    </lineage>
</organism>
<evidence type="ECO:0000313" key="1">
    <source>
        <dbReference type="EMBL" id="KKL17816.1"/>
    </source>
</evidence>